<dbReference type="EMBL" id="QJTE01000003">
    <property type="protein sequence ID" value="PYE83888.1"/>
    <property type="molecule type" value="Genomic_DNA"/>
</dbReference>
<dbReference type="Proteomes" id="UP000248311">
    <property type="component" value="Unassembled WGS sequence"/>
</dbReference>
<comment type="similarity">
    <text evidence="1">Belongs to the metallo-beta-lactamase superfamily. Class-B beta-lactamase family.</text>
</comment>
<dbReference type="SMART" id="SM00849">
    <property type="entry name" value="Lactamase_B"/>
    <property type="match status" value="1"/>
</dbReference>
<evidence type="ECO:0000313" key="3">
    <source>
        <dbReference type="EMBL" id="PYE83888.1"/>
    </source>
</evidence>
<evidence type="ECO:0000313" key="4">
    <source>
        <dbReference type="Proteomes" id="UP000248311"/>
    </source>
</evidence>
<dbReference type="Gene3D" id="3.60.15.10">
    <property type="entry name" value="Ribonuclease Z/Hydroxyacylglutathione hydrolase-like"/>
    <property type="match status" value="1"/>
</dbReference>
<dbReference type="Pfam" id="PF00753">
    <property type="entry name" value="Lactamase_B"/>
    <property type="match status" value="1"/>
</dbReference>
<dbReference type="PANTHER" id="PTHR42951">
    <property type="entry name" value="METALLO-BETA-LACTAMASE DOMAIN-CONTAINING"/>
    <property type="match status" value="1"/>
</dbReference>
<dbReference type="Gene3D" id="1.10.10.10">
    <property type="entry name" value="Winged helix-like DNA-binding domain superfamily/Winged helix DNA-binding domain"/>
    <property type="match status" value="1"/>
</dbReference>
<dbReference type="GO" id="GO:0017001">
    <property type="term" value="P:antibiotic catabolic process"/>
    <property type="evidence" value="ECO:0007669"/>
    <property type="project" value="UniProtKB-ARBA"/>
</dbReference>
<dbReference type="InterPro" id="IPR036388">
    <property type="entry name" value="WH-like_DNA-bd_sf"/>
</dbReference>
<dbReference type="SUPFAM" id="SSF56281">
    <property type="entry name" value="Metallo-hydrolase/oxidoreductase"/>
    <property type="match status" value="1"/>
</dbReference>
<sequence length="341" mass="38110">MTDAMEATPPPEGAGAVEVAPGVLWLRQPMPSFVEHVNIFALEEGEGWCVIDTGFDSPEARALWEAWLTGPLKGRPLRRMIATHHHPDHIGLAGWLCARFGIPLEMPRSGYFLARWLLAEAHEVPPQAMLDFWHRAGMDAQVLAVKARQRPSAFSGAVHPLPEGYLRLREGQQIRFGGRLWQIRMGEGHAPEHATFWSCDDDLVIGGDQLLRRSSPNLGVQFYEPEAPTVRDWIASAEALAAHAREDHLVLPGHGPVYRGLPARLAHMARRHRDALDRLEAHLNRPRQGGDCFSPLFRRSIGPEIYGLALAETLGHLNTLTAQDRALRETGADGIWRWRKT</sequence>
<organism evidence="3 4">
    <name type="scientific">Pseudoroseicyclus aestuarii</name>
    <dbReference type="NCBI Taxonomy" id="1795041"/>
    <lineage>
        <taxon>Bacteria</taxon>
        <taxon>Pseudomonadati</taxon>
        <taxon>Pseudomonadota</taxon>
        <taxon>Alphaproteobacteria</taxon>
        <taxon>Rhodobacterales</taxon>
        <taxon>Paracoccaceae</taxon>
        <taxon>Pseudoroseicyclus</taxon>
    </lineage>
</organism>
<name>A0A318T680_9RHOB</name>
<feature type="domain" description="Metallo-beta-lactamase" evidence="2">
    <location>
        <begin position="36"/>
        <end position="254"/>
    </location>
</feature>
<accession>A0A318T680</accession>
<dbReference type="AlphaFoldDB" id="A0A318T680"/>
<evidence type="ECO:0000256" key="1">
    <source>
        <dbReference type="ARBA" id="ARBA00005250"/>
    </source>
</evidence>
<keyword evidence="3" id="KW-0378">Hydrolase</keyword>
<dbReference type="InterPro" id="IPR001279">
    <property type="entry name" value="Metallo-B-lactamas"/>
</dbReference>
<keyword evidence="4" id="KW-1185">Reference proteome</keyword>
<dbReference type="InterPro" id="IPR050855">
    <property type="entry name" value="NDM-1-like"/>
</dbReference>
<dbReference type="InterPro" id="IPR036866">
    <property type="entry name" value="RibonucZ/Hydroxyglut_hydro"/>
</dbReference>
<comment type="caution">
    <text evidence="3">The sequence shown here is derived from an EMBL/GenBank/DDBJ whole genome shotgun (WGS) entry which is preliminary data.</text>
</comment>
<protein>
    <submittedName>
        <fullName evidence="3">Glyoxylase-like metal-dependent hydrolase (Beta-lactamase superfamily II)</fullName>
    </submittedName>
</protein>
<dbReference type="OrthoDB" id="2971563at2"/>
<gene>
    <name evidence="3" type="ORF">DFP88_103249</name>
</gene>
<evidence type="ECO:0000259" key="2">
    <source>
        <dbReference type="SMART" id="SM00849"/>
    </source>
</evidence>
<dbReference type="GO" id="GO:0016787">
    <property type="term" value="F:hydrolase activity"/>
    <property type="evidence" value="ECO:0007669"/>
    <property type="project" value="UniProtKB-KW"/>
</dbReference>
<proteinExistence type="inferred from homology"/>
<reference evidence="3 4" key="1">
    <citation type="submission" date="2018-06" db="EMBL/GenBank/DDBJ databases">
        <title>Genomic Encyclopedia of Type Strains, Phase III (KMG-III): the genomes of soil and plant-associated and newly described type strains.</title>
        <authorList>
            <person name="Whitman W."/>
        </authorList>
    </citation>
    <scope>NUCLEOTIDE SEQUENCE [LARGE SCALE GENOMIC DNA]</scope>
    <source>
        <strain evidence="3 4">CECT 9025</strain>
    </source>
</reference>
<dbReference type="PANTHER" id="PTHR42951:SF4">
    <property type="entry name" value="ACYL-COENZYME A THIOESTERASE MBLAC2"/>
    <property type="match status" value="1"/>
</dbReference>
<dbReference type="RefSeq" id="WP_110814436.1">
    <property type="nucleotide sequence ID" value="NZ_QJTE01000003.1"/>
</dbReference>